<comment type="cofactor">
    <cofactor evidence="1 3">
        <name>heme</name>
        <dbReference type="ChEBI" id="CHEBI:30413"/>
    </cofactor>
</comment>
<keyword evidence="4" id="KW-0503">Monooxygenase</keyword>
<gene>
    <name evidence="6" type="ORF">BC008_24285</name>
    <name evidence="5" type="ORF">BC008_42070</name>
</gene>
<dbReference type="SUPFAM" id="SSF48264">
    <property type="entry name" value="Cytochrome P450"/>
    <property type="match status" value="1"/>
</dbReference>
<evidence type="ECO:0000256" key="1">
    <source>
        <dbReference type="ARBA" id="ARBA00001971"/>
    </source>
</evidence>
<dbReference type="GO" id="GO:0004497">
    <property type="term" value="F:monooxygenase activity"/>
    <property type="evidence" value="ECO:0007669"/>
    <property type="project" value="UniProtKB-KW"/>
</dbReference>
<feature type="binding site" description="axial binding residue" evidence="3">
    <location>
        <position position="395"/>
    </location>
    <ligand>
        <name>heme</name>
        <dbReference type="ChEBI" id="CHEBI:30413"/>
    </ligand>
    <ligandPart>
        <name>Fe</name>
        <dbReference type="ChEBI" id="CHEBI:18248"/>
    </ligandPart>
</feature>
<evidence type="ECO:0000256" key="4">
    <source>
        <dbReference type="RuleBase" id="RU000461"/>
    </source>
</evidence>
<dbReference type="GO" id="GO:0020037">
    <property type="term" value="F:heme binding"/>
    <property type="evidence" value="ECO:0007669"/>
    <property type="project" value="InterPro"/>
</dbReference>
<dbReference type="Pfam" id="PF00067">
    <property type="entry name" value="p450"/>
    <property type="match status" value="1"/>
</dbReference>
<dbReference type="InterPro" id="IPR050121">
    <property type="entry name" value="Cytochrome_P450_monoxygenase"/>
</dbReference>
<dbReference type="InterPro" id="IPR017972">
    <property type="entry name" value="Cyt_P450_CS"/>
</dbReference>
<keyword evidence="3 4" id="KW-0479">Metal-binding</keyword>
<dbReference type="InterPro" id="IPR001128">
    <property type="entry name" value="Cyt_P450"/>
</dbReference>
<comment type="similarity">
    <text evidence="2 4">Belongs to the cytochrome P450 family.</text>
</comment>
<dbReference type="AlphaFoldDB" id="A0A0V7ZNP9"/>
<proteinExistence type="inferred from homology"/>
<keyword evidence="3 4" id="KW-0349">Heme</keyword>
<dbReference type="RefSeq" id="WP_027845066.1">
    <property type="nucleotide sequence ID" value="NZ_LMTZ01000100.1"/>
</dbReference>
<keyword evidence="4" id="KW-0560">Oxidoreductase</keyword>
<dbReference type="Proteomes" id="UP000053372">
    <property type="component" value="Unassembled WGS sequence"/>
</dbReference>
<name>A0A0V7ZNP9_9CYAN</name>
<evidence type="ECO:0000313" key="5">
    <source>
        <dbReference type="EMBL" id="KST65515.1"/>
    </source>
</evidence>
<organism evidence="6 7">
    <name type="scientific">Mastigocoleus testarum BC008</name>
    <dbReference type="NCBI Taxonomy" id="371196"/>
    <lineage>
        <taxon>Bacteria</taxon>
        <taxon>Bacillati</taxon>
        <taxon>Cyanobacteriota</taxon>
        <taxon>Cyanophyceae</taxon>
        <taxon>Nostocales</taxon>
        <taxon>Hapalosiphonaceae</taxon>
        <taxon>Mastigocoleus</taxon>
    </lineage>
</organism>
<evidence type="ECO:0000256" key="3">
    <source>
        <dbReference type="PIRSR" id="PIRSR602401-1"/>
    </source>
</evidence>
<dbReference type="GO" id="GO:0016705">
    <property type="term" value="F:oxidoreductase activity, acting on paired donors, with incorporation or reduction of molecular oxygen"/>
    <property type="evidence" value="ECO:0007669"/>
    <property type="project" value="InterPro"/>
</dbReference>
<dbReference type="InterPro" id="IPR002401">
    <property type="entry name" value="Cyt_P450_E_grp-I"/>
</dbReference>
<reference evidence="6 7" key="1">
    <citation type="journal article" date="2015" name="Genome Announc.">
        <title>Draft Genome of the Euendolithic (true boring) Cyanobacterium Mastigocoleus testarum strain BC008.</title>
        <authorList>
            <person name="Guida B.S."/>
            <person name="Garcia-Pichel F."/>
        </authorList>
    </citation>
    <scope>NUCLEOTIDE SEQUENCE [LARGE SCALE GENOMIC DNA]</scope>
    <source>
        <strain evidence="6 7">BC008</strain>
    </source>
</reference>
<accession>A0A0V7ZNP9</accession>
<keyword evidence="7" id="KW-1185">Reference proteome</keyword>
<dbReference type="PANTHER" id="PTHR24305">
    <property type="entry name" value="CYTOCHROME P450"/>
    <property type="match status" value="1"/>
</dbReference>
<dbReference type="EMBL" id="LMTZ01000100">
    <property type="protein sequence ID" value="KST66097.1"/>
    <property type="molecule type" value="Genomic_DNA"/>
</dbReference>
<evidence type="ECO:0000313" key="6">
    <source>
        <dbReference type="EMBL" id="KST66097.1"/>
    </source>
</evidence>
<protein>
    <submittedName>
        <fullName evidence="6">Cytochrome P450</fullName>
    </submittedName>
</protein>
<keyword evidence="3 4" id="KW-0408">Iron</keyword>
<comment type="caution">
    <text evidence="6">The sequence shown here is derived from an EMBL/GenBank/DDBJ whole genome shotgun (WGS) entry which is preliminary data.</text>
</comment>
<evidence type="ECO:0000313" key="7">
    <source>
        <dbReference type="Proteomes" id="UP000053372"/>
    </source>
</evidence>
<dbReference type="PROSITE" id="PS00086">
    <property type="entry name" value="CYTOCHROME_P450"/>
    <property type="match status" value="1"/>
</dbReference>
<dbReference type="InterPro" id="IPR036396">
    <property type="entry name" value="Cyt_P450_sf"/>
</dbReference>
<dbReference type="EMBL" id="LMTZ01000107">
    <property type="protein sequence ID" value="KST65515.1"/>
    <property type="molecule type" value="Genomic_DNA"/>
</dbReference>
<dbReference type="PRINTS" id="PR00385">
    <property type="entry name" value="P450"/>
</dbReference>
<dbReference type="CDD" id="cd11053">
    <property type="entry name" value="CYP110-like"/>
    <property type="match status" value="1"/>
</dbReference>
<sequence>MSLPNIVSIPVLKQRYQWIAEPLSFLEQAVKLHPNIFTAQIFGAKQPIIFVNHPQAIQEIYSNDRKIFTAPGNPDGVLKPLIGEYSLMLLDGEPHKRQRQLIMPQFHGERMQLYGEIISNITDRVFSDIPQNKAFTARDITSDISLSIMLQVVFGLHEGERYQQIKHGIIGMMDLFRSPLAFSLLLFPFLQKDLGAWSPWGNFLRRREMLDKLLYAEISERRSQLNDPNRVDILSLLMSARDPEGNSMTDKELRDEMMTLLVAGYETTATAMAWGLYWLHHKPILRSKLLEELDSLGENPDPVTIFKQKYLTAVCNETLRIYPVAMTTFERQVEEPVELLGHKLKPESYIWGCIYLLHHREDLYPDSKEFKPERFLERQFSPYEFMPFGGGVRRCVGYALALFEMKLVLAHVVSRYNLELLDDKPEKPQRRGVTIAPARGVRMKMNGIRVPQKSAVPVISK</sequence>
<dbReference type="PANTHER" id="PTHR24305:SF166">
    <property type="entry name" value="CYTOCHROME P450 12A4, MITOCHONDRIAL-RELATED"/>
    <property type="match status" value="1"/>
</dbReference>
<evidence type="ECO:0000256" key="2">
    <source>
        <dbReference type="ARBA" id="ARBA00010617"/>
    </source>
</evidence>
<dbReference type="PRINTS" id="PR00463">
    <property type="entry name" value="EP450I"/>
</dbReference>
<dbReference type="Gene3D" id="1.10.630.10">
    <property type="entry name" value="Cytochrome P450"/>
    <property type="match status" value="1"/>
</dbReference>
<dbReference type="OrthoDB" id="446280at2"/>
<dbReference type="GO" id="GO:0005506">
    <property type="term" value="F:iron ion binding"/>
    <property type="evidence" value="ECO:0007669"/>
    <property type="project" value="InterPro"/>
</dbReference>